<feature type="binding site" evidence="6">
    <location>
        <position position="209"/>
    </location>
    <ligand>
        <name>[4Fe-4S] cluster</name>
        <dbReference type="ChEBI" id="CHEBI:49883"/>
    </ligand>
</feature>
<keyword evidence="6" id="KW-0347">Helicase</keyword>
<evidence type="ECO:0000259" key="7">
    <source>
        <dbReference type="PROSITE" id="PS51193"/>
    </source>
</evidence>
<dbReference type="InterPro" id="IPR006555">
    <property type="entry name" value="ATP-dep_Helicase_C"/>
</dbReference>
<dbReference type="InterPro" id="IPR045028">
    <property type="entry name" value="DinG/Rad3-like"/>
</dbReference>
<evidence type="ECO:0000256" key="4">
    <source>
        <dbReference type="ARBA" id="ARBA00022840"/>
    </source>
</evidence>
<dbReference type="EMBL" id="NRSH01000034">
    <property type="protein sequence ID" value="MBK1726303.1"/>
    <property type="molecule type" value="Genomic_DNA"/>
</dbReference>
<dbReference type="SUPFAM" id="SSF52540">
    <property type="entry name" value="P-loop containing nucleoside triphosphate hydrolases"/>
    <property type="match status" value="1"/>
</dbReference>
<evidence type="ECO:0000313" key="8">
    <source>
        <dbReference type="EMBL" id="MBK1726303.1"/>
    </source>
</evidence>
<dbReference type="EC" id="5.6.2.3" evidence="6"/>
<dbReference type="Proteomes" id="UP000738126">
    <property type="component" value="Unassembled WGS sequence"/>
</dbReference>
<reference evidence="8 9" key="1">
    <citation type="journal article" date="2020" name="Microorganisms">
        <title>Osmotic Adaptation and Compatible Solute Biosynthesis of Phototrophic Bacteria as Revealed from Genome Analyses.</title>
        <authorList>
            <person name="Imhoff J.F."/>
            <person name="Rahn T."/>
            <person name="Kunzel S."/>
            <person name="Keller A."/>
            <person name="Neulinger S.C."/>
        </authorList>
    </citation>
    <scope>NUCLEOTIDE SEQUENCE [LARGE SCALE GENOMIC DNA]</scope>
    <source>
        <strain evidence="8 9">DSM 15116</strain>
    </source>
</reference>
<feature type="domain" description="Helicase ATP-binding" evidence="7">
    <location>
        <begin position="16"/>
        <end position="311"/>
    </location>
</feature>
<keyword evidence="4 6" id="KW-0067">ATP-binding</keyword>
<evidence type="ECO:0000313" key="9">
    <source>
        <dbReference type="Proteomes" id="UP000738126"/>
    </source>
</evidence>
<dbReference type="PANTHER" id="PTHR11472:SF59">
    <property type="entry name" value="ATP-DEPENDENT DNA HELICASE DING"/>
    <property type="match status" value="1"/>
</dbReference>
<dbReference type="HAMAP" id="MF_02205">
    <property type="entry name" value="DinG_proteobact"/>
    <property type="match status" value="1"/>
</dbReference>
<keyword evidence="6" id="KW-0411">Iron-sulfur</keyword>
<dbReference type="PROSITE" id="PS51193">
    <property type="entry name" value="HELICASE_ATP_BIND_2"/>
    <property type="match status" value="1"/>
</dbReference>
<comment type="similarity">
    <text evidence="6">Belongs to the helicase family. DinG subfamily. Type 1 sub-subfamily.</text>
</comment>
<feature type="binding site" evidence="6">
    <location>
        <position position="204"/>
    </location>
    <ligand>
        <name>[4Fe-4S] cluster</name>
        <dbReference type="ChEBI" id="CHEBI:49883"/>
    </ligand>
</feature>
<evidence type="ECO:0000256" key="1">
    <source>
        <dbReference type="ARBA" id="ARBA00022485"/>
    </source>
</evidence>
<organism evidence="8 9">
    <name type="scientific">Halorhodospira neutriphila</name>
    <dbReference type="NCBI Taxonomy" id="168379"/>
    <lineage>
        <taxon>Bacteria</taxon>
        <taxon>Pseudomonadati</taxon>
        <taxon>Pseudomonadota</taxon>
        <taxon>Gammaproteobacteria</taxon>
        <taxon>Chromatiales</taxon>
        <taxon>Ectothiorhodospiraceae</taxon>
        <taxon>Halorhodospira</taxon>
    </lineage>
</organism>
<feature type="binding site" evidence="6">
    <location>
        <position position="121"/>
    </location>
    <ligand>
        <name>[4Fe-4S] cluster</name>
        <dbReference type="ChEBI" id="CHEBI:49883"/>
    </ligand>
</feature>
<dbReference type="Gene3D" id="3.40.50.300">
    <property type="entry name" value="P-loop containing nucleotide triphosphate hydrolases"/>
    <property type="match status" value="2"/>
</dbReference>
<dbReference type="InterPro" id="IPR039000">
    <property type="entry name" value="DinG_proteobact"/>
</dbReference>
<evidence type="ECO:0000256" key="2">
    <source>
        <dbReference type="ARBA" id="ARBA00022741"/>
    </source>
</evidence>
<dbReference type="InterPro" id="IPR014013">
    <property type="entry name" value="Helic_SF1/SF2_ATP-bd_DinG/Rad3"/>
</dbReference>
<proteinExistence type="inferred from homology"/>
<comment type="cofactor">
    <cofactor evidence="6">
        <name>[4Fe-4S] cluster</name>
        <dbReference type="ChEBI" id="CHEBI:49883"/>
    </cofactor>
    <text evidence="6">Binds 1 [4Fe-4S] cluster.</text>
</comment>
<feature type="binding site" evidence="6">
    <location>
        <position position="215"/>
    </location>
    <ligand>
        <name>[4Fe-4S] cluster</name>
        <dbReference type="ChEBI" id="CHEBI:49883"/>
    </ligand>
</feature>
<dbReference type="PANTHER" id="PTHR11472">
    <property type="entry name" value="DNA REPAIR DEAD HELICASE RAD3/XP-D SUBFAMILY MEMBER"/>
    <property type="match status" value="1"/>
</dbReference>
<comment type="function">
    <text evidence="6">DNA-dependent ATPase and 5'-3' DNA helicase. Unwinds D-loops, R-loops, forked DNA and G-quadruplex DNA.</text>
</comment>
<dbReference type="Pfam" id="PF13307">
    <property type="entry name" value="Helicase_C_2"/>
    <property type="match status" value="1"/>
</dbReference>
<keyword evidence="6" id="KW-0408">Iron</keyword>
<dbReference type="NCBIfam" id="NF008729">
    <property type="entry name" value="PRK11747.1"/>
    <property type="match status" value="1"/>
</dbReference>
<gene>
    <name evidence="6" type="primary">dinG</name>
    <name evidence="8" type="ORF">CKO13_04530</name>
</gene>
<keyword evidence="2 6" id="KW-0547">Nucleotide-binding</keyword>
<sequence length="710" mass="76240">MPDSETTEEIAAAYRRLQASLPGFRERPAQKRMIWEVAKALDGGQPHHLLALEAPTGTGKGLSYLLGGLPVARARGLPLVVATATVALQEQLLHQDLPKLAEHAGLEARAAVAKGRARYACPRHLDELLGDPAPEAGGSGQQQLAPDVVGSAVWPRPPAAGELEALRAMRAELEAQAWSGDLDEWPEPLAPDVHARITSTAHSCLGARCGHFSRCPVYAARQRVRQAELVIANHDLLLADLQLGEPGEGVLLPPPGEALYVVDEAHRLAEKAVARFTASAPVQEGRAWLDEAQRRIGEAVAAAAGALEPGAGERAEALVDSGRACHEALGEVDTLCQHNYAPSQGEAVWRFRAGQAPEALRELAGRVAEPVERLREGLAALIEALQAALDGDPEARRALEPLLPRLGLLQERIEALAETWSRLRAQEAPEQPPVARWIERREGATGQGDHLVAAAPVSVAEALAERLWSRCQGAVLTSATLTALGSFEHLRQTLGLGTDPQAVAGQLPSPFDYGGSVLAVPAMRTDPRDSEAHLAEVIERLPALLEQGRAALVLFTSRARMARVAEALPEAWQQRLQCQGERSREAMLAAHRAAVDAGRPSVLFGLAAMAEGVDLPGAYCDHVVIERIPFGVPTEPVAATLSEWLADRQRSPFAELSLPQAALRLTQACGRLVRGEADRGRITILDRRIVRRAYGQRLLAALPPFRREIG</sequence>
<comment type="catalytic activity">
    <reaction evidence="6">
        <text>ATP + H2O = ADP + phosphate + H(+)</text>
        <dbReference type="Rhea" id="RHEA:13065"/>
        <dbReference type="ChEBI" id="CHEBI:15377"/>
        <dbReference type="ChEBI" id="CHEBI:15378"/>
        <dbReference type="ChEBI" id="CHEBI:30616"/>
        <dbReference type="ChEBI" id="CHEBI:43474"/>
        <dbReference type="ChEBI" id="CHEBI:456216"/>
        <dbReference type="EC" id="5.6.2.3"/>
    </reaction>
</comment>
<keyword evidence="6" id="KW-0479">Metal-binding</keyword>
<keyword evidence="3 6" id="KW-0378">Hydrolase</keyword>
<keyword evidence="6" id="KW-0413">Isomerase</keyword>
<dbReference type="InterPro" id="IPR027417">
    <property type="entry name" value="P-loop_NTPase"/>
</dbReference>
<evidence type="ECO:0000256" key="3">
    <source>
        <dbReference type="ARBA" id="ARBA00022801"/>
    </source>
</evidence>
<accession>A0ABS1E3M0</accession>
<keyword evidence="5 6" id="KW-0238">DNA-binding</keyword>
<dbReference type="RefSeq" id="WP_200257309.1">
    <property type="nucleotide sequence ID" value="NZ_NRSH01000034.1"/>
</dbReference>
<evidence type="ECO:0000256" key="6">
    <source>
        <dbReference type="HAMAP-Rule" id="MF_02205"/>
    </source>
</evidence>
<comment type="caution">
    <text evidence="8">The sequence shown here is derived from an EMBL/GenBank/DDBJ whole genome shotgun (WGS) entry which is preliminary data.</text>
</comment>
<protein>
    <recommendedName>
        <fullName evidence="6">ATP-dependent DNA helicase DinG</fullName>
        <ecNumber evidence="6">5.6.2.3</ecNumber>
    </recommendedName>
    <alternativeName>
        <fullName evidence="6">DNA 5'-3' helicase DinG</fullName>
    </alternativeName>
</protein>
<keyword evidence="1 6" id="KW-0004">4Fe-4S</keyword>
<dbReference type="SMART" id="SM00491">
    <property type="entry name" value="HELICc2"/>
    <property type="match status" value="1"/>
</dbReference>
<evidence type="ECO:0000256" key="5">
    <source>
        <dbReference type="ARBA" id="ARBA00023125"/>
    </source>
</evidence>
<name>A0ABS1E3M0_9GAMM</name>
<keyword evidence="9" id="KW-1185">Reference proteome</keyword>